<evidence type="ECO:0000313" key="3">
    <source>
        <dbReference type="EMBL" id="KAF3451142.1"/>
    </source>
</evidence>
<name>A0A8K0HEE4_9ROSA</name>
<keyword evidence="4" id="KW-1185">Reference proteome</keyword>
<evidence type="ECO:0000313" key="4">
    <source>
        <dbReference type="Proteomes" id="UP000796880"/>
    </source>
</evidence>
<dbReference type="EMBL" id="VOIH02000003">
    <property type="protein sequence ID" value="KAF3451142.1"/>
    <property type="molecule type" value="Genomic_DNA"/>
</dbReference>
<accession>A0A8K0HEE4</accession>
<feature type="coiled-coil region" evidence="1">
    <location>
        <begin position="18"/>
        <end position="59"/>
    </location>
</feature>
<sequence>MEKKDDHGDGVVDVRTGATNLHKQINAMEYQIQNARATLEQLQEEQLVVKKNFNRLLEEFSHGGDGSTANLENELGFKISQVPELSGRRKSWEENSKKIPRRERARAKRGFGTGIMSPENAEDVAYEASIKRREINQVFQKVVNQILHLESIGSSISCPEEWLIVAKDLAMSLENRLVDYKKGLYEINEKIRELADEFFPYWIEAEEEKVKEFSYRINTQVYGLWVVNDDDDSEEASKQASKRRKGSDYR</sequence>
<feature type="region of interest" description="Disordered" evidence="2">
    <location>
        <begin position="231"/>
        <end position="250"/>
    </location>
</feature>
<feature type="compositionally biased region" description="Basic residues" evidence="2">
    <location>
        <begin position="240"/>
        <end position="250"/>
    </location>
</feature>
<proteinExistence type="predicted"/>
<gene>
    <name evidence="3" type="ORF">FNV43_RR07233</name>
</gene>
<reference evidence="3" key="1">
    <citation type="submission" date="2020-03" db="EMBL/GenBank/DDBJ databases">
        <title>A high-quality chromosome-level genome assembly of a woody plant with both climbing and erect habits, Rhamnella rubrinervis.</title>
        <authorList>
            <person name="Lu Z."/>
            <person name="Yang Y."/>
            <person name="Zhu X."/>
            <person name="Sun Y."/>
        </authorList>
    </citation>
    <scope>NUCLEOTIDE SEQUENCE</scope>
    <source>
        <strain evidence="3">BYM</strain>
        <tissue evidence="3">Leaf</tissue>
    </source>
</reference>
<evidence type="ECO:0000256" key="2">
    <source>
        <dbReference type="SAM" id="MobiDB-lite"/>
    </source>
</evidence>
<protein>
    <submittedName>
        <fullName evidence="3">Uncharacterized protein</fullName>
    </submittedName>
</protein>
<comment type="caution">
    <text evidence="3">The sequence shown here is derived from an EMBL/GenBank/DDBJ whole genome shotgun (WGS) entry which is preliminary data.</text>
</comment>
<dbReference type="Proteomes" id="UP000796880">
    <property type="component" value="Unassembled WGS sequence"/>
</dbReference>
<evidence type="ECO:0000256" key="1">
    <source>
        <dbReference type="SAM" id="Coils"/>
    </source>
</evidence>
<organism evidence="3 4">
    <name type="scientific">Rhamnella rubrinervis</name>
    <dbReference type="NCBI Taxonomy" id="2594499"/>
    <lineage>
        <taxon>Eukaryota</taxon>
        <taxon>Viridiplantae</taxon>
        <taxon>Streptophyta</taxon>
        <taxon>Embryophyta</taxon>
        <taxon>Tracheophyta</taxon>
        <taxon>Spermatophyta</taxon>
        <taxon>Magnoliopsida</taxon>
        <taxon>eudicotyledons</taxon>
        <taxon>Gunneridae</taxon>
        <taxon>Pentapetalae</taxon>
        <taxon>rosids</taxon>
        <taxon>fabids</taxon>
        <taxon>Rosales</taxon>
        <taxon>Rhamnaceae</taxon>
        <taxon>rhamnoid group</taxon>
        <taxon>Rhamneae</taxon>
        <taxon>Rhamnella</taxon>
    </lineage>
</organism>
<dbReference type="AlphaFoldDB" id="A0A8K0HEE4"/>
<keyword evidence="1" id="KW-0175">Coiled coil</keyword>